<dbReference type="Gene3D" id="3.30.160.60">
    <property type="entry name" value="Classic Zinc Finger"/>
    <property type="match status" value="1"/>
</dbReference>
<sequence>YVQCDYCGRNFSESAAERHIPFCREQNSRKVVPTSMKPLSTHHKQAASRNEAHGKSLGNSTHADCRKDHNSVSWNSTSGTKRQSRDASQKKQLSSQDAVVTTEDTDPNGISNQGEVVTADPHRWHMYASALIFDLP</sequence>
<feature type="compositionally biased region" description="Polar residues" evidence="6">
    <location>
        <begin position="90"/>
        <end position="99"/>
    </location>
</feature>
<dbReference type="EMBL" id="UZAH01026206">
    <property type="protein sequence ID" value="VDO77103.1"/>
    <property type="molecule type" value="Genomic_DNA"/>
</dbReference>
<evidence type="ECO:0000313" key="8">
    <source>
        <dbReference type="EMBL" id="VDO77103.1"/>
    </source>
</evidence>
<evidence type="ECO:0000256" key="6">
    <source>
        <dbReference type="SAM" id="MobiDB-lite"/>
    </source>
</evidence>
<keyword evidence="9" id="KW-1185">Reference proteome</keyword>
<gene>
    <name evidence="8" type="ORF">HPBE_LOCUS8615</name>
</gene>
<evidence type="ECO:0000256" key="4">
    <source>
        <dbReference type="ARBA" id="ARBA00022833"/>
    </source>
</evidence>
<dbReference type="PANTHER" id="PTHR13555">
    <property type="entry name" value="C2H2 ZINC FINGER CGI-62-RELATED"/>
    <property type="match status" value="1"/>
</dbReference>
<accession>A0A183FMI6</accession>
<keyword evidence="1" id="KW-0479">Metal-binding</keyword>
<evidence type="ECO:0000313" key="9">
    <source>
        <dbReference type="Proteomes" id="UP000050761"/>
    </source>
</evidence>
<evidence type="ECO:0000313" key="10">
    <source>
        <dbReference type="WBParaSite" id="HPBE_0000861401-mRNA-1"/>
    </source>
</evidence>
<dbReference type="PROSITE" id="PS52027">
    <property type="entry name" value="ZF_C2HC_C3H"/>
    <property type="match status" value="1"/>
</dbReference>
<evidence type="ECO:0000256" key="1">
    <source>
        <dbReference type="ARBA" id="ARBA00022723"/>
    </source>
</evidence>
<keyword evidence="3 5" id="KW-0863">Zinc-finger</keyword>
<accession>A0A3P7ZGT3</accession>
<keyword evidence="4" id="KW-0862">Zinc</keyword>
<dbReference type="InterPro" id="IPR049899">
    <property type="entry name" value="Znf_C2HC_C3H"/>
</dbReference>
<dbReference type="AlphaFoldDB" id="A0A183FMI6"/>
<dbReference type="OrthoDB" id="10066537at2759"/>
<dbReference type="Proteomes" id="UP000050761">
    <property type="component" value="Unassembled WGS sequence"/>
</dbReference>
<dbReference type="WBParaSite" id="HPBE_0000861401-mRNA-1">
    <property type="protein sequence ID" value="HPBE_0000861401-mRNA-1"/>
    <property type="gene ID" value="HPBE_0000861401"/>
</dbReference>
<dbReference type="GO" id="GO:0008270">
    <property type="term" value="F:zinc ion binding"/>
    <property type="evidence" value="ECO:0007669"/>
    <property type="project" value="UniProtKB-KW"/>
</dbReference>
<evidence type="ECO:0000256" key="2">
    <source>
        <dbReference type="ARBA" id="ARBA00022737"/>
    </source>
</evidence>
<evidence type="ECO:0000256" key="3">
    <source>
        <dbReference type="ARBA" id="ARBA00022771"/>
    </source>
</evidence>
<keyword evidence="2" id="KW-0677">Repeat</keyword>
<reference evidence="8 9" key="1">
    <citation type="submission" date="2018-11" db="EMBL/GenBank/DDBJ databases">
        <authorList>
            <consortium name="Pathogen Informatics"/>
        </authorList>
    </citation>
    <scope>NUCLEOTIDE SEQUENCE [LARGE SCALE GENOMIC DNA]</scope>
</reference>
<feature type="region of interest" description="Disordered" evidence="6">
    <location>
        <begin position="29"/>
        <end position="117"/>
    </location>
</feature>
<feature type="domain" description="C2HC/C3H-type" evidence="7">
    <location>
        <begin position="1"/>
        <end position="29"/>
    </location>
</feature>
<evidence type="ECO:0000256" key="5">
    <source>
        <dbReference type="PROSITE-ProRule" id="PRU01371"/>
    </source>
</evidence>
<dbReference type="InterPro" id="IPR026319">
    <property type="entry name" value="ZC2HC1A/B-like"/>
</dbReference>
<organism evidence="9 10">
    <name type="scientific">Heligmosomoides polygyrus</name>
    <name type="common">Parasitic roundworm</name>
    <dbReference type="NCBI Taxonomy" id="6339"/>
    <lineage>
        <taxon>Eukaryota</taxon>
        <taxon>Metazoa</taxon>
        <taxon>Ecdysozoa</taxon>
        <taxon>Nematoda</taxon>
        <taxon>Chromadorea</taxon>
        <taxon>Rhabditida</taxon>
        <taxon>Rhabditina</taxon>
        <taxon>Rhabditomorpha</taxon>
        <taxon>Strongyloidea</taxon>
        <taxon>Heligmosomidae</taxon>
        <taxon>Heligmosomoides</taxon>
    </lineage>
</organism>
<reference evidence="10" key="2">
    <citation type="submission" date="2019-09" db="UniProtKB">
        <authorList>
            <consortium name="WormBaseParasite"/>
        </authorList>
    </citation>
    <scope>IDENTIFICATION</scope>
</reference>
<protein>
    <submittedName>
        <fullName evidence="10">C2H2-type domain-containing protein</fullName>
    </submittedName>
</protein>
<evidence type="ECO:0000259" key="7">
    <source>
        <dbReference type="PROSITE" id="PS52027"/>
    </source>
</evidence>
<feature type="compositionally biased region" description="Polar residues" evidence="6">
    <location>
        <begin position="71"/>
        <end position="81"/>
    </location>
</feature>
<proteinExistence type="predicted"/>
<dbReference type="PANTHER" id="PTHR13555:SF5">
    <property type="entry name" value="ZINC-FINGER OF A C2HC-TYPE"/>
    <property type="match status" value="1"/>
</dbReference>
<name>A0A183FMI6_HELPZ</name>